<sequence>MAQQPNALGQQSGTFGQQSGTFGQQPGALGQQSGALGQQMNNGVGSAGQQPLGPAGIPIVGNAQGGNMQNPNQPQQQPFGSNLGFNSMQQQPGMNPSLQG</sequence>
<dbReference type="AlphaFoldDB" id="A0A914YC38"/>
<evidence type="ECO:0000313" key="3">
    <source>
        <dbReference type="WBParaSite" id="PSU_v2.g15041.t1"/>
    </source>
</evidence>
<feature type="compositionally biased region" description="Low complexity" evidence="1">
    <location>
        <begin position="61"/>
        <end position="78"/>
    </location>
</feature>
<feature type="compositionally biased region" description="Polar residues" evidence="1">
    <location>
        <begin position="79"/>
        <end position="100"/>
    </location>
</feature>
<protein>
    <submittedName>
        <fullName evidence="3">Uncharacterized protein</fullName>
    </submittedName>
</protein>
<accession>A0A914YC38</accession>
<reference evidence="3" key="1">
    <citation type="submission" date="2022-11" db="UniProtKB">
        <authorList>
            <consortium name="WormBaseParasite"/>
        </authorList>
    </citation>
    <scope>IDENTIFICATION</scope>
</reference>
<feature type="compositionally biased region" description="Low complexity" evidence="1">
    <location>
        <begin position="9"/>
        <end position="39"/>
    </location>
</feature>
<name>A0A914YC38_9BILA</name>
<dbReference type="Proteomes" id="UP000887577">
    <property type="component" value="Unplaced"/>
</dbReference>
<evidence type="ECO:0000313" key="2">
    <source>
        <dbReference type="Proteomes" id="UP000887577"/>
    </source>
</evidence>
<dbReference type="WBParaSite" id="PSU_v2.g15041.t1">
    <property type="protein sequence ID" value="PSU_v2.g15041.t1"/>
    <property type="gene ID" value="PSU_v2.g15041"/>
</dbReference>
<keyword evidence="2" id="KW-1185">Reference proteome</keyword>
<organism evidence="2 3">
    <name type="scientific">Panagrolaimus superbus</name>
    <dbReference type="NCBI Taxonomy" id="310955"/>
    <lineage>
        <taxon>Eukaryota</taxon>
        <taxon>Metazoa</taxon>
        <taxon>Ecdysozoa</taxon>
        <taxon>Nematoda</taxon>
        <taxon>Chromadorea</taxon>
        <taxon>Rhabditida</taxon>
        <taxon>Tylenchina</taxon>
        <taxon>Panagrolaimomorpha</taxon>
        <taxon>Panagrolaimoidea</taxon>
        <taxon>Panagrolaimidae</taxon>
        <taxon>Panagrolaimus</taxon>
    </lineage>
</organism>
<feature type="compositionally biased region" description="Polar residues" evidence="1">
    <location>
        <begin position="40"/>
        <end position="49"/>
    </location>
</feature>
<feature type="region of interest" description="Disordered" evidence="1">
    <location>
        <begin position="1"/>
        <end position="100"/>
    </location>
</feature>
<proteinExistence type="predicted"/>
<evidence type="ECO:0000256" key="1">
    <source>
        <dbReference type="SAM" id="MobiDB-lite"/>
    </source>
</evidence>